<dbReference type="AlphaFoldDB" id="A0A9P6MD74"/>
<organism evidence="1 2">
    <name type="scientific">Modicella reniformis</name>
    <dbReference type="NCBI Taxonomy" id="1440133"/>
    <lineage>
        <taxon>Eukaryota</taxon>
        <taxon>Fungi</taxon>
        <taxon>Fungi incertae sedis</taxon>
        <taxon>Mucoromycota</taxon>
        <taxon>Mortierellomycotina</taxon>
        <taxon>Mortierellomycetes</taxon>
        <taxon>Mortierellales</taxon>
        <taxon>Mortierellaceae</taxon>
        <taxon>Modicella</taxon>
    </lineage>
</organism>
<dbReference type="OrthoDB" id="5946976at2759"/>
<evidence type="ECO:0000313" key="2">
    <source>
        <dbReference type="Proteomes" id="UP000749646"/>
    </source>
</evidence>
<keyword evidence="2" id="KW-1185">Reference proteome</keyword>
<accession>A0A9P6MD74</accession>
<comment type="caution">
    <text evidence="1">The sequence shown here is derived from an EMBL/GenBank/DDBJ whole genome shotgun (WGS) entry which is preliminary data.</text>
</comment>
<gene>
    <name evidence="1" type="ORF">BGZ65_011721</name>
</gene>
<sequence>MFPNVDLVIAQLFNIFPCELGPNLDYHIADELLNLPKTENWLFDVAEKEIKMGYDKLAGMLHGDLPQRVLDRASTQPYQAYVGVYSNPVLGDISVRLEKKVATGG</sequence>
<proteinExistence type="predicted"/>
<protein>
    <submittedName>
        <fullName evidence="1">Uncharacterized protein</fullName>
    </submittedName>
</protein>
<reference evidence="1" key="1">
    <citation type="journal article" date="2020" name="Fungal Divers.">
        <title>Resolving the Mortierellaceae phylogeny through synthesis of multi-gene phylogenetics and phylogenomics.</title>
        <authorList>
            <person name="Vandepol N."/>
            <person name="Liber J."/>
            <person name="Desiro A."/>
            <person name="Na H."/>
            <person name="Kennedy M."/>
            <person name="Barry K."/>
            <person name="Grigoriev I.V."/>
            <person name="Miller A.N."/>
            <person name="O'Donnell K."/>
            <person name="Stajich J.E."/>
            <person name="Bonito G."/>
        </authorList>
    </citation>
    <scope>NUCLEOTIDE SEQUENCE</scope>
    <source>
        <strain evidence="1">MES-2147</strain>
    </source>
</reference>
<feature type="non-terminal residue" evidence="1">
    <location>
        <position position="105"/>
    </location>
</feature>
<dbReference type="EMBL" id="JAAAHW010002035">
    <property type="protein sequence ID" value="KAF9992854.1"/>
    <property type="molecule type" value="Genomic_DNA"/>
</dbReference>
<name>A0A9P6MD74_9FUNG</name>
<dbReference type="Proteomes" id="UP000749646">
    <property type="component" value="Unassembled WGS sequence"/>
</dbReference>
<evidence type="ECO:0000313" key="1">
    <source>
        <dbReference type="EMBL" id="KAF9992854.1"/>
    </source>
</evidence>